<gene>
    <name evidence="2" type="ORF">F511_31171</name>
</gene>
<reference evidence="2 3" key="1">
    <citation type="journal article" date="2015" name="Proc. Natl. Acad. Sci. U.S.A.">
        <title>The resurrection genome of Boea hygrometrica: A blueprint for survival of dehydration.</title>
        <authorList>
            <person name="Xiao L."/>
            <person name="Yang G."/>
            <person name="Zhang L."/>
            <person name="Yang X."/>
            <person name="Zhao S."/>
            <person name="Ji Z."/>
            <person name="Zhou Q."/>
            <person name="Hu M."/>
            <person name="Wang Y."/>
            <person name="Chen M."/>
            <person name="Xu Y."/>
            <person name="Jin H."/>
            <person name="Xiao X."/>
            <person name="Hu G."/>
            <person name="Bao F."/>
            <person name="Hu Y."/>
            <person name="Wan P."/>
            <person name="Li L."/>
            <person name="Deng X."/>
            <person name="Kuang T."/>
            <person name="Xiang C."/>
            <person name="Zhu J.K."/>
            <person name="Oliver M.J."/>
            <person name="He Y."/>
        </authorList>
    </citation>
    <scope>NUCLEOTIDE SEQUENCE [LARGE SCALE GENOMIC DNA]</scope>
    <source>
        <strain evidence="3">cv. XS01</strain>
    </source>
</reference>
<accession>A0A2Z7BE06</accession>
<dbReference type="Proteomes" id="UP000250235">
    <property type="component" value="Unassembled WGS sequence"/>
</dbReference>
<evidence type="ECO:0000256" key="1">
    <source>
        <dbReference type="SAM" id="MobiDB-lite"/>
    </source>
</evidence>
<evidence type="ECO:0000313" key="3">
    <source>
        <dbReference type="Proteomes" id="UP000250235"/>
    </source>
</evidence>
<protein>
    <submittedName>
        <fullName evidence="2">Uncharacterized protein</fullName>
    </submittedName>
</protein>
<keyword evidence="3" id="KW-1185">Reference proteome</keyword>
<evidence type="ECO:0000313" key="2">
    <source>
        <dbReference type="EMBL" id="KZV32714.1"/>
    </source>
</evidence>
<name>A0A2Z7BE06_9LAMI</name>
<dbReference type="EMBL" id="KV006372">
    <property type="protein sequence ID" value="KZV32714.1"/>
    <property type="molecule type" value="Genomic_DNA"/>
</dbReference>
<organism evidence="2 3">
    <name type="scientific">Dorcoceras hygrometricum</name>
    <dbReference type="NCBI Taxonomy" id="472368"/>
    <lineage>
        <taxon>Eukaryota</taxon>
        <taxon>Viridiplantae</taxon>
        <taxon>Streptophyta</taxon>
        <taxon>Embryophyta</taxon>
        <taxon>Tracheophyta</taxon>
        <taxon>Spermatophyta</taxon>
        <taxon>Magnoliopsida</taxon>
        <taxon>eudicotyledons</taxon>
        <taxon>Gunneridae</taxon>
        <taxon>Pentapetalae</taxon>
        <taxon>asterids</taxon>
        <taxon>lamiids</taxon>
        <taxon>Lamiales</taxon>
        <taxon>Gesneriaceae</taxon>
        <taxon>Didymocarpoideae</taxon>
        <taxon>Trichosporeae</taxon>
        <taxon>Loxocarpinae</taxon>
        <taxon>Dorcoceras</taxon>
    </lineage>
</organism>
<feature type="compositionally biased region" description="Acidic residues" evidence="1">
    <location>
        <begin position="328"/>
        <end position="340"/>
    </location>
</feature>
<proteinExistence type="predicted"/>
<sequence length="408" mass="45133">MNPNDDFNIKFQPAMSLKEERFNLRIYVIDNRRSPWKDEQLSRCQSPLHHELNTKADISSHLICVQVLGTKKTISSNYICPVDGSQYKRSAIVLVFMKSAAGLAMETSKVESAVRNQAEAKLNQLEQDEPTETMNQLQALKSEVNQLVLATKKTISSSYICPADGSQYKRSAIVLVFMESAAGLAMETSKVESAVLAIQEEEESQAGAGAMKNQLERYVDVISSDVIIQQEATVLETKKTISSSYICPADGSQYKRSAVGLVFIESAVELAMDTSKVESAVLAIQEEEESQAGAGAMKNQLERYVDVISSDVIIQQEATTQEDKSIIVEEDSGEATDETDASNSSIQSRAYMNQLLLLNQSQALHIQSTWFPDARKEEVAKRCIQSQDIVPVASYSALHPIDKDISRR</sequence>
<dbReference type="AlphaFoldDB" id="A0A2Z7BE06"/>
<feature type="region of interest" description="Disordered" evidence="1">
    <location>
        <begin position="323"/>
        <end position="344"/>
    </location>
</feature>